<evidence type="ECO:0000313" key="2">
    <source>
        <dbReference type="EMBL" id="MDA0163918.1"/>
    </source>
</evidence>
<dbReference type="RefSeq" id="WP_270043165.1">
    <property type="nucleotide sequence ID" value="NZ_JAPDOD010000028.1"/>
</dbReference>
<evidence type="ECO:0000256" key="1">
    <source>
        <dbReference type="SAM" id="MobiDB-lite"/>
    </source>
</evidence>
<feature type="compositionally biased region" description="Basic and acidic residues" evidence="1">
    <location>
        <begin position="92"/>
        <end position="109"/>
    </location>
</feature>
<protein>
    <submittedName>
        <fullName evidence="2">Uncharacterized protein</fullName>
    </submittedName>
</protein>
<sequence length="109" mass="11673">MPTLHLPAAHTDTDVALATEVAHVVGSHELYVTWTHGEGPGLPPEVETLTPDETQQSPISPFAEVVVAMVQGISAIWNAFIRPPSTRAELPAPRDDRHAPRSADAEPTP</sequence>
<feature type="region of interest" description="Disordered" evidence="1">
    <location>
        <begin position="84"/>
        <end position="109"/>
    </location>
</feature>
<dbReference type="EMBL" id="JAPDOD010000028">
    <property type="protein sequence ID" value="MDA0163918.1"/>
    <property type="molecule type" value="Genomic_DNA"/>
</dbReference>
<feature type="region of interest" description="Disordered" evidence="1">
    <location>
        <begin position="37"/>
        <end position="56"/>
    </location>
</feature>
<evidence type="ECO:0000313" key="3">
    <source>
        <dbReference type="Proteomes" id="UP001149140"/>
    </source>
</evidence>
<comment type="caution">
    <text evidence="2">The sequence shown here is derived from an EMBL/GenBank/DDBJ whole genome shotgun (WGS) entry which is preliminary data.</text>
</comment>
<reference evidence="2" key="1">
    <citation type="submission" date="2022-10" db="EMBL/GenBank/DDBJ databases">
        <title>The WGS of Solirubrobacter ginsenosidimutans DSM 21036.</title>
        <authorList>
            <person name="Jiang Z."/>
        </authorList>
    </citation>
    <scope>NUCLEOTIDE SEQUENCE</scope>
    <source>
        <strain evidence="2">DSM 21036</strain>
    </source>
</reference>
<accession>A0A9X3S7Z6</accession>
<dbReference type="AlphaFoldDB" id="A0A9X3S7Z6"/>
<organism evidence="2 3">
    <name type="scientific">Solirubrobacter ginsenosidimutans</name>
    <dbReference type="NCBI Taxonomy" id="490573"/>
    <lineage>
        <taxon>Bacteria</taxon>
        <taxon>Bacillati</taxon>
        <taxon>Actinomycetota</taxon>
        <taxon>Thermoleophilia</taxon>
        <taxon>Solirubrobacterales</taxon>
        <taxon>Solirubrobacteraceae</taxon>
        <taxon>Solirubrobacter</taxon>
    </lineage>
</organism>
<keyword evidence="3" id="KW-1185">Reference proteome</keyword>
<name>A0A9X3S7Z6_9ACTN</name>
<proteinExistence type="predicted"/>
<dbReference type="Proteomes" id="UP001149140">
    <property type="component" value="Unassembled WGS sequence"/>
</dbReference>
<gene>
    <name evidence="2" type="ORF">OM076_26845</name>
</gene>